<comment type="caution">
    <text evidence="6">The sequence shown here is derived from an EMBL/GenBank/DDBJ whole genome shotgun (WGS) entry which is preliminary data.</text>
</comment>
<evidence type="ECO:0000256" key="4">
    <source>
        <dbReference type="PROSITE-ProRule" id="PRU00266"/>
    </source>
</evidence>
<keyword evidence="1" id="KW-0677">Repeat</keyword>
<dbReference type="InterPro" id="IPR044450">
    <property type="entry name" value="AtDRB-like_DSRM_1"/>
</dbReference>
<protein>
    <recommendedName>
        <fullName evidence="5">DRBM domain-containing protein</fullName>
    </recommendedName>
</protein>
<dbReference type="Pfam" id="PF00035">
    <property type="entry name" value="dsrm"/>
    <property type="match status" value="2"/>
</dbReference>
<dbReference type="GO" id="GO:0006396">
    <property type="term" value="P:RNA processing"/>
    <property type="evidence" value="ECO:0007669"/>
    <property type="project" value="TreeGrafter"/>
</dbReference>
<sequence length="432" mass="46855">MIVLRTKGLAQVHETYTSTKAQKRSLYSFREKSVFVEDEIVVGDSFAYCLIYIPGVSNCFVFKSRLQEYAQKVGLSTPVYETSKEGPSHEPTFKSTVMVNNVRYDSLSGFYNRKAAEQSAAEVALMELAKSGELKESISQPVQETGLCKNLLQEYAQKMNFAIPTYDCQRDETPGRMPLFSCTVEIGGIRYIGAAARTKKEAEIKAARTALLAIKSSSSELDGKPMGNSKLTVIPCKKKGTESAVTPEQTAKALKPKKSRFKKKPRKKLLENKVGHTLVENMGTLEVNMDGQAGSELDQTKLSVVHVVDPGQMAMAATGNFPDGRPNFKQNGVEISVVEGALVPHLNNNFQNGQQPVSNFNQINRGIPDSSVSPMFNVGDLAALVNEANKLSGVGQVASMVNNSTMGPREASSIMAGVNQTGDGSYIASNQG</sequence>
<dbReference type="InterPro" id="IPR014720">
    <property type="entry name" value="dsRBD_dom"/>
</dbReference>
<dbReference type="GO" id="GO:0003725">
    <property type="term" value="F:double-stranded RNA binding"/>
    <property type="evidence" value="ECO:0007669"/>
    <property type="project" value="InterPro"/>
</dbReference>
<dbReference type="Proteomes" id="UP001415857">
    <property type="component" value="Unassembled WGS sequence"/>
</dbReference>
<dbReference type="GO" id="GO:0005634">
    <property type="term" value="C:nucleus"/>
    <property type="evidence" value="ECO:0007669"/>
    <property type="project" value="TreeGrafter"/>
</dbReference>
<keyword evidence="7" id="KW-1185">Reference proteome</keyword>
<reference evidence="6 7" key="1">
    <citation type="journal article" date="2024" name="Plant J.">
        <title>Genome sequences and population genomics reveal climatic adaptation and genomic divergence between two closely related sweetgum species.</title>
        <authorList>
            <person name="Xu W.Q."/>
            <person name="Ren C.Q."/>
            <person name="Zhang X.Y."/>
            <person name="Comes H.P."/>
            <person name="Liu X.H."/>
            <person name="Li Y.G."/>
            <person name="Kettle C.J."/>
            <person name="Jalonen R."/>
            <person name="Gaisberger H."/>
            <person name="Ma Y.Z."/>
            <person name="Qiu Y.X."/>
        </authorList>
    </citation>
    <scope>NUCLEOTIDE SEQUENCE [LARGE SCALE GENOMIC DNA]</scope>
    <source>
        <strain evidence="6">Hangzhou</strain>
    </source>
</reference>
<proteinExistence type="predicted"/>
<dbReference type="InterPro" id="IPR044451">
    <property type="entry name" value="AtDRB-like_DSRM_2"/>
</dbReference>
<dbReference type="Gene3D" id="3.30.160.20">
    <property type="match status" value="2"/>
</dbReference>
<dbReference type="EMBL" id="JBBPBK010000014">
    <property type="protein sequence ID" value="KAK9270371.1"/>
    <property type="molecule type" value="Genomic_DNA"/>
</dbReference>
<dbReference type="CDD" id="cd19908">
    <property type="entry name" value="DSRM_AtDRB-like_rpt2"/>
    <property type="match status" value="1"/>
</dbReference>
<dbReference type="GO" id="GO:0004525">
    <property type="term" value="F:ribonuclease III activity"/>
    <property type="evidence" value="ECO:0007669"/>
    <property type="project" value="TreeGrafter"/>
</dbReference>
<dbReference type="AlphaFoldDB" id="A0AAP0NDS5"/>
<dbReference type="CDD" id="cd19907">
    <property type="entry name" value="DSRM_AtDRB-like_rpt1"/>
    <property type="match status" value="1"/>
</dbReference>
<dbReference type="PROSITE" id="PS50137">
    <property type="entry name" value="DS_RBD"/>
    <property type="match status" value="2"/>
</dbReference>
<feature type="domain" description="DRBM" evidence="5">
    <location>
        <begin position="61"/>
        <end position="130"/>
    </location>
</feature>
<evidence type="ECO:0000256" key="3">
    <source>
        <dbReference type="ARBA" id="ARBA00037597"/>
    </source>
</evidence>
<accession>A0AAP0NDS5</accession>
<dbReference type="SUPFAM" id="SSF54768">
    <property type="entry name" value="dsRNA-binding domain-like"/>
    <property type="match status" value="2"/>
</dbReference>
<comment type="function">
    <text evidence="3">Binds double-stranded RNA.</text>
</comment>
<dbReference type="FunFam" id="3.30.160.20:FF:000047">
    <property type="entry name" value="double-stranded RNA-binding protein 1"/>
    <property type="match status" value="1"/>
</dbReference>
<organism evidence="6 7">
    <name type="scientific">Liquidambar formosana</name>
    <name type="common">Formosan gum</name>
    <dbReference type="NCBI Taxonomy" id="63359"/>
    <lineage>
        <taxon>Eukaryota</taxon>
        <taxon>Viridiplantae</taxon>
        <taxon>Streptophyta</taxon>
        <taxon>Embryophyta</taxon>
        <taxon>Tracheophyta</taxon>
        <taxon>Spermatophyta</taxon>
        <taxon>Magnoliopsida</taxon>
        <taxon>eudicotyledons</taxon>
        <taxon>Gunneridae</taxon>
        <taxon>Pentapetalae</taxon>
        <taxon>Saxifragales</taxon>
        <taxon>Altingiaceae</taxon>
        <taxon>Liquidambar</taxon>
    </lineage>
</organism>
<evidence type="ECO:0000313" key="6">
    <source>
        <dbReference type="EMBL" id="KAK9270371.1"/>
    </source>
</evidence>
<dbReference type="SMART" id="SM00358">
    <property type="entry name" value="DSRM"/>
    <property type="match status" value="2"/>
</dbReference>
<evidence type="ECO:0000256" key="1">
    <source>
        <dbReference type="ARBA" id="ARBA00022737"/>
    </source>
</evidence>
<evidence type="ECO:0000256" key="2">
    <source>
        <dbReference type="ARBA" id="ARBA00022884"/>
    </source>
</evidence>
<dbReference type="PANTHER" id="PTHR11207">
    <property type="entry name" value="RIBONUCLEASE III"/>
    <property type="match status" value="1"/>
</dbReference>
<feature type="domain" description="DRBM" evidence="5">
    <location>
        <begin position="147"/>
        <end position="216"/>
    </location>
</feature>
<gene>
    <name evidence="6" type="ORF">L1049_025950</name>
</gene>
<name>A0AAP0NDS5_LIQFO</name>
<evidence type="ECO:0000313" key="7">
    <source>
        <dbReference type="Proteomes" id="UP001415857"/>
    </source>
</evidence>
<evidence type="ECO:0000259" key="5">
    <source>
        <dbReference type="PROSITE" id="PS50137"/>
    </source>
</evidence>
<dbReference type="GO" id="GO:0010468">
    <property type="term" value="P:regulation of gene expression"/>
    <property type="evidence" value="ECO:0007669"/>
    <property type="project" value="TreeGrafter"/>
</dbReference>
<dbReference type="PANTHER" id="PTHR11207:SF1">
    <property type="entry name" value="DOUBLE-STRANDED RNA-BINDING PROTEIN 1"/>
    <property type="match status" value="1"/>
</dbReference>
<keyword evidence="2 4" id="KW-0694">RNA-binding</keyword>